<sequence>MNILLSYICIIFIIIGYVHCADKPTNLPAGGHGNEDDSDESENYNLIVKGIENILEDDDDKAAGETVVSDNLMKHGLGPLTNQGYIPPFPYQPQADSYSNYYQSNDFGYVSESGKYECTHYKPQYPLHQQNLLPPVIYPPPSFQPIFVPHPPQTILIQPQPQVIPSPVTYIGYPYQSYAPPNQQKVSYIPTTKPVRVEKPKPDQLVGDKPSKDKDETKEQSSQPTEPSGTDQHLQPEHIPVEVGSDDEETEEGAVGGAGGGDEDEEDFGKEKKKEKDLEGKKSKDIKKCESIEFLKKNAREEFVKMDIFDYDIDFNDSNVIMYRFWLSPSEVRCDGKTVWKRINKNYRPKSMTYNKRYNTFSIRFKNVFLLETLVGDIWEGCVFKYPNYARLYAQDSEGNLVLLTEADYYLDVTPKGHYKFDVDGLKCVRVEFKIEGVVWEKKPGDKYPVIICLTERSGIIMYFEGETFIYGRRGGKFKLLTCRKNRRISYAK</sequence>
<name>Q4N9U1_THEPA</name>
<dbReference type="InParanoid" id="Q4N9U1"/>
<organism evidence="3 4">
    <name type="scientific">Theileria parva</name>
    <name type="common">East coast fever infection agent</name>
    <dbReference type="NCBI Taxonomy" id="5875"/>
    <lineage>
        <taxon>Eukaryota</taxon>
        <taxon>Sar</taxon>
        <taxon>Alveolata</taxon>
        <taxon>Apicomplexa</taxon>
        <taxon>Aconoidasida</taxon>
        <taxon>Piroplasmida</taxon>
        <taxon>Theileriidae</taxon>
        <taxon>Theileria</taxon>
    </lineage>
</organism>
<evidence type="ECO:0000256" key="1">
    <source>
        <dbReference type="SAM" id="MobiDB-lite"/>
    </source>
</evidence>
<dbReference type="OMA" id="KSMTYNK"/>
<evidence type="ECO:0000256" key="2">
    <source>
        <dbReference type="SAM" id="SignalP"/>
    </source>
</evidence>
<dbReference type="GeneID" id="3503552"/>
<feature type="signal peptide" evidence="2">
    <location>
        <begin position="1"/>
        <end position="20"/>
    </location>
</feature>
<feature type="region of interest" description="Disordered" evidence="1">
    <location>
        <begin position="181"/>
        <end position="280"/>
    </location>
</feature>
<dbReference type="VEuPathDB" id="PiroplasmaDB:TpMuguga_01g00006"/>
<dbReference type="Pfam" id="PF07708">
    <property type="entry name" value="Tash_PEST"/>
    <property type="match status" value="1"/>
</dbReference>
<feature type="compositionally biased region" description="Polar residues" evidence="1">
    <location>
        <begin position="181"/>
        <end position="190"/>
    </location>
</feature>
<dbReference type="Proteomes" id="UP000001949">
    <property type="component" value="Unassembled WGS sequence"/>
</dbReference>
<feature type="compositionally biased region" description="Basic and acidic residues" evidence="1">
    <location>
        <begin position="269"/>
        <end position="280"/>
    </location>
</feature>
<keyword evidence="2" id="KW-0732">Signal</keyword>
<evidence type="ECO:0008006" key="5">
    <source>
        <dbReference type="Google" id="ProtNLM"/>
    </source>
</evidence>
<feature type="compositionally biased region" description="Basic and acidic residues" evidence="1">
    <location>
        <begin position="209"/>
        <end position="219"/>
    </location>
</feature>
<gene>
    <name evidence="3" type="ordered locus">TP01_0006</name>
</gene>
<dbReference type="EMBL" id="AAGK01000001">
    <property type="protein sequence ID" value="EAN33250.1"/>
    <property type="molecule type" value="Genomic_DNA"/>
</dbReference>
<accession>Q4N9U1</accession>
<evidence type="ECO:0000313" key="3">
    <source>
        <dbReference type="EMBL" id="EAN33250.1"/>
    </source>
</evidence>
<protein>
    <recommendedName>
        <fullName evidence="5">Theileria-specific sub-telomeric protein, SVSP family</fullName>
    </recommendedName>
</protein>
<dbReference type="AlphaFoldDB" id="Q4N9U1"/>
<reference evidence="3 4" key="1">
    <citation type="journal article" date="2005" name="Science">
        <title>Genome sequence of Theileria parva, a bovine pathogen that transforms lymphocytes.</title>
        <authorList>
            <person name="Gardner M.J."/>
            <person name="Bishop R."/>
            <person name="Shah T."/>
            <person name="de Villiers E.P."/>
            <person name="Carlton J.M."/>
            <person name="Hall N."/>
            <person name="Ren Q."/>
            <person name="Paulsen I.T."/>
            <person name="Pain A."/>
            <person name="Berriman M."/>
            <person name="Wilson R.J.M."/>
            <person name="Sato S."/>
            <person name="Ralph S.A."/>
            <person name="Mann D.J."/>
            <person name="Xiong Z."/>
            <person name="Shallom S.J."/>
            <person name="Weidman J."/>
            <person name="Jiang L."/>
            <person name="Lynn J."/>
            <person name="Weaver B."/>
            <person name="Shoaibi A."/>
            <person name="Domingo A.R."/>
            <person name="Wasawo D."/>
            <person name="Crabtree J."/>
            <person name="Wortman J.R."/>
            <person name="Haas B."/>
            <person name="Angiuoli S.V."/>
            <person name="Creasy T.H."/>
            <person name="Lu C."/>
            <person name="Suh B."/>
            <person name="Silva J.C."/>
            <person name="Utterback T.R."/>
            <person name="Feldblyum T.V."/>
            <person name="Pertea M."/>
            <person name="Allen J."/>
            <person name="Nierman W.C."/>
            <person name="Taracha E.L.N."/>
            <person name="Salzberg S.L."/>
            <person name="White O.R."/>
            <person name="Fitzhugh H.A."/>
            <person name="Morzaria S."/>
            <person name="Venter J.C."/>
            <person name="Fraser C.M."/>
            <person name="Nene V."/>
        </authorList>
    </citation>
    <scope>NUCLEOTIDE SEQUENCE [LARGE SCALE GENOMIC DNA]</scope>
    <source>
        <strain evidence="3 4">Muguga</strain>
    </source>
</reference>
<evidence type="ECO:0000313" key="4">
    <source>
        <dbReference type="Proteomes" id="UP000001949"/>
    </source>
</evidence>
<dbReference type="eggNOG" id="ENOG502RSZV">
    <property type="taxonomic scope" value="Eukaryota"/>
</dbReference>
<feature type="compositionally biased region" description="Polar residues" evidence="1">
    <location>
        <begin position="220"/>
        <end position="233"/>
    </location>
</feature>
<feature type="chain" id="PRO_5004241269" description="Theileria-specific sub-telomeric protein, SVSP family" evidence="2">
    <location>
        <begin position="21"/>
        <end position="493"/>
    </location>
</feature>
<dbReference type="InterPro" id="IPR011695">
    <property type="entry name" value="Tash_PEST_motif"/>
</dbReference>
<keyword evidence="4" id="KW-1185">Reference proteome</keyword>
<dbReference type="RefSeq" id="XP_765533.1">
    <property type="nucleotide sequence ID" value="XM_760440.1"/>
</dbReference>
<proteinExistence type="predicted"/>
<comment type="caution">
    <text evidence="3">The sequence shown here is derived from an EMBL/GenBank/DDBJ whole genome shotgun (WGS) entry which is preliminary data.</text>
</comment>
<dbReference type="KEGG" id="tpv:TP01_0006"/>
<dbReference type="STRING" id="5875.Q4N9U1"/>